<comment type="similarity">
    <text evidence="2">Belongs to the tellurite-resistance/dicarboxylate transporter (TDT) family.</text>
</comment>
<dbReference type="EMBL" id="FN392320">
    <property type="protein sequence ID" value="CAY69636.1"/>
    <property type="molecule type" value="Genomic_DNA"/>
</dbReference>
<dbReference type="InterPro" id="IPR038665">
    <property type="entry name" value="Voltage-dep_anion_channel_sf"/>
</dbReference>
<dbReference type="eggNOG" id="ENOG502QT02">
    <property type="taxonomic scope" value="Eukaryota"/>
</dbReference>
<dbReference type="HOGENOM" id="CLU_030057_6_2_1"/>
<name>C4R2B2_KOMPG</name>
<protein>
    <submittedName>
        <fullName evidence="10">Plasma membrane sulfite pump involved in sulfite metabolism</fullName>
    </submittedName>
</protein>
<dbReference type="GO" id="GO:0000319">
    <property type="term" value="F:sulfite transmembrane transporter activity"/>
    <property type="evidence" value="ECO:0007669"/>
    <property type="project" value="TreeGrafter"/>
</dbReference>
<sequence length="414" mass="46485">MPASNDLPRENTDGDPNSSTPQDLEAQSVTLVTPSDEHSILSHQGHNIFWEHYIKEYHPIWNIAFMSTGICAGILYKFPYPARWLEVLGLIMWGISLLLFILVTSFTALKLYKFPVFRKDLIQDPAFSVFLGPYSMGWSTLTNMIHYLADGKFVVGQFVFWWINVILAIFCGWFLVFILFSKSKIGPPQVNFSLILPVLPLTVCAACGALVARDMNDHRSLQMTTSIVSFLLWANSICLGFGFIYVFFGRLLLLKLPPKAATFATFAPIGLMGQGAWGIANQSYNMSNFFGETENLLNHDLVRVVIHWECFFWSLILLSFGFFILAISTATCIFYYPIPFSRAWWTMTFPIGTLSVGCTQVYHSFGLPAFRVMGAIFGTVCILLVLVCLVGSVIVEFPHGPAKLKARASQNLKL</sequence>
<evidence type="ECO:0000256" key="1">
    <source>
        <dbReference type="ARBA" id="ARBA00004651"/>
    </source>
</evidence>
<evidence type="ECO:0000256" key="5">
    <source>
        <dbReference type="ARBA" id="ARBA00022692"/>
    </source>
</evidence>
<feature type="region of interest" description="Disordered" evidence="8">
    <location>
        <begin position="1"/>
        <end position="25"/>
    </location>
</feature>
<dbReference type="PANTHER" id="PTHR31686">
    <property type="match status" value="1"/>
</dbReference>
<dbReference type="InterPro" id="IPR004695">
    <property type="entry name" value="SLAC1/Mae1/Ssu1/TehA"/>
</dbReference>
<comment type="subcellular location">
    <subcellularLocation>
        <location evidence="1">Cell membrane</location>
        <topology evidence="1">Multi-pass membrane protein</topology>
    </subcellularLocation>
</comment>
<dbReference type="InterPro" id="IPR051629">
    <property type="entry name" value="Sulfite_efflux_TDT"/>
</dbReference>
<proteinExistence type="inferred from homology"/>
<feature type="transmembrane region" description="Helical" evidence="9">
    <location>
        <begin position="60"/>
        <end position="78"/>
    </location>
</feature>
<feature type="compositionally biased region" description="Polar residues" evidence="8">
    <location>
        <begin position="14"/>
        <end position="25"/>
    </location>
</feature>
<dbReference type="InParanoid" id="C4R2B2"/>
<dbReference type="RefSeq" id="XP_002491916.1">
    <property type="nucleotide sequence ID" value="XM_002491871.1"/>
</dbReference>
<keyword evidence="6 9" id="KW-1133">Transmembrane helix</keyword>
<dbReference type="Gene3D" id="1.50.10.150">
    <property type="entry name" value="Voltage-dependent anion channel"/>
    <property type="match status" value="1"/>
</dbReference>
<dbReference type="PANTHER" id="PTHR31686:SF1">
    <property type="entry name" value="SULFITE EFFLUX PUMP SSU1"/>
    <property type="match status" value="1"/>
</dbReference>
<gene>
    <name evidence="10" type="ordered locus">PAS_chr2-2_0276</name>
</gene>
<dbReference type="OMA" id="AWHAVIM"/>
<feature type="transmembrane region" description="Helical" evidence="9">
    <location>
        <begin position="311"/>
        <end position="336"/>
    </location>
</feature>
<dbReference type="GO" id="GO:0005886">
    <property type="term" value="C:plasma membrane"/>
    <property type="evidence" value="ECO:0007669"/>
    <property type="project" value="UniProtKB-SubCell"/>
</dbReference>
<keyword evidence="7 9" id="KW-0472">Membrane</keyword>
<evidence type="ECO:0000256" key="7">
    <source>
        <dbReference type="ARBA" id="ARBA00023136"/>
    </source>
</evidence>
<feature type="transmembrane region" description="Helical" evidence="9">
    <location>
        <begin position="90"/>
        <end position="109"/>
    </location>
</feature>
<evidence type="ECO:0000256" key="9">
    <source>
        <dbReference type="SAM" id="Phobius"/>
    </source>
</evidence>
<keyword evidence="11" id="KW-1185">Reference proteome</keyword>
<evidence type="ECO:0000256" key="8">
    <source>
        <dbReference type="SAM" id="MobiDB-lite"/>
    </source>
</evidence>
<evidence type="ECO:0000256" key="4">
    <source>
        <dbReference type="ARBA" id="ARBA00022475"/>
    </source>
</evidence>
<reference evidence="10 11" key="1">
    <citation type="journal article" date="2009" name="Nat. Biotechnol.">
        <title>Genome sequence of the recombinant protein production host Pichia pastoris.</title>
        <authorList>
            <person name="De Schutter K."/>
            <person name="Lin Y.C."/>
            <person name="Tiels P."/>
            <person name="Van Hecke A."/>
            <person name="Glinka S."/>
            <person name="Weber-Lehmann J."/>
            <person name="Rouze P."/>
            <person name="Van de Peer Y."/>
            <person name="Callewaert N."/>
        </authorList>
    </citation>
    <scope>NUCLEOTIDE SEQUENCE [LARGE SCALE GENOMIC DNA]</scope>
    <source>
        <strain evidence="11">GS115 / ATCC 20864</strain>
    </source>
</reference>
<dbReference type="GeneID" id="8198680"/>
<dbReference type="KEGG" id="ppa:PAS_chr2-2_0276"/>
<dbReference type="Pfam" id="PF03595">
    <property type="entry name" value="SLAC1"/>
    <property type="match status" value="1"/>
</dbReference>
<dbReference type="Proteomes" id="UP000000314">
    <property type="component" value="Chromosome 2"/>
</dbReference>
<keyword evidence="5 9" id="KW-0812">Transmembrane</keyword>
<feature type="transmembrane region" description="Helical" evidence="9">
    <location>
        <begin position="260"/>
        <end position="280"/>
    </location>
</feature>
<dbReference type="STRING" id="644223.C4R2B2"/>
<feature type="transmembrane region" description="Helical" evidence="9">
    <location>
        <begin position="192"/>
        <end position="212"/>
    </location>
</feature>
<feature type="transmembrane region" description="Helical" evidence="9">
    <location>
        <begin position="159"/>
        <end position="180"/>
    </location>
</feature>
<dbReference type="OrthoDB" id="1099at2759"/>
<evidence type="ECO:0000313" key="11">
    <source>
        <dbReference type="Proteomes" id="UP000000314"/>
    </source>
</evidence>
<keyword evidence="3" id="KW-0813">Transport</keyword>
<evidence type="ECO:0000256" key="6">
    <source>
        <dbReference type="ARBA" id="ARBA00022989"/>
    </source>
</evidence>
<accession>C4R2B2</accession>
<feature type="transmembrane region" description="Helical" evidence="9">
    <location>
        <begin position="343"/>
        <end position="363"/>
    </location>
</feature>
<keyword evidence="4" id="KW-1003">Cell membrane</keyword>
<organism evidence="10 11">
    <name type="scientific">Komagataella phaffii (strain GS115 / ATCC 20864)</name>
    <name type="common">Yeast</name>
    <name type="synonym">Pichia pastoris</name>
    <dbReference type="NCBI Taxonomy" id="644223"/>
    <lineage>
        <taxon>Eukaryota</taxon>
        <taxon>Fungi</taxon>
        <taxon>Dikarya</taxon>
        <taxon>Ascomycota</taxon>
        <taxon>Saccharomycotina</taxon>
        <taxon>Pichiomycetes</taxon>
        <taxon>Pichiales</taxon>
        <taxon>Pichiaceae</taxon>
        <taxon>Komagataella</taxon>
    </lineage>
</organism>
<feature type="transmembrane region" description="Helical" evidence="9">
    <location>
        <begin position="375"/>
        <end position="397"/>
    </location>
</feature>
<evidence type="ECO:0000256" key="3">
    <source>
        <dbReference type="ARBA" id="ARBA00022448"/>
    </source>
</evidence>
<evidence type="ECO:0000256" key="2">
    <source>
        <dbReference type="ARBA" id="ARBA00008566"/>
    </source>
</evidence>
<evidence type="ECO:0000313" key="10">
    <source>
        <dbReference type="EMBL" id="CAY69636.1"/>
    </source>
</evidence>
<dbReference type="FunCoup" id="C4R2B2">
    <property type="interactions" value="37"/>
</dbReference>
<dbReference type="AlphaFoldDB" id="C4R2B2"/>
<feature type="transmembrane region" description="Helical" evidence="9">
    <location>
        <begin position="227"/>
        <end position="248"/>
    </location>
</feature>